<accession>A0A1I0F1P3</accession>
<evidence type="ECO:0000256" key="1">
    <source>
        <dbReference type="SAM" id="Coils"/>
    </source>
</evidence>
<sequence>MSDITPEKVAATPPTPENVAEMLTMGDNDYHDGNYWHPSIGAAGNVVHIGITPYADDDEGTKLPEVHFRAVVVEGEQTPIVLERPATLEVEWGPADEVRSWVSPDLFVVVNTMKATNVGFLTPVEARRLAARLAALADEAQKLADEEIARRRAEAAQAEQGGGA</sequence>
<keyword evidence="3" id="KW-1185">Reference proteome</keyword>
<protein>
    <submittedName>
        <fullName evidence="2">Uncharacterized protein</fullName>
    </submittedName>
</protein>
<name>A0A1I0F1P3_9ACTN</name>
<dbReference type="EMBL" id="FOHX01000003">
    <property type="protein sequence ID" value="SET51696.1"/>
    <property type="molecule type" value="Genomic_DNA"/>
</dbReference>
<proteinExistence type="predicted"/>
<evidence type="ECO:0000313" key="3">
    <source>
        <dbReference type="Proteomes" id="UP000199361"/>
    </source>
</evidence>
<organism evidence="2 3">
    <name type="scientific">Nonomuraea wenchangensis</name>
    <dbReference type="NCBI Taxonomy" id="568860"/>
    <lineage>
        <taxon>Bacteria</taxon>
        <taxon>Bacillati</taxon>
        <taxon>Actinomycetota</taxon>
        <taxon>Actinomycetes</taxon>
        <taxon>Streptosporangiales</taxon>
        <taxon>Streptosporangiaceae</taxon>
        <taxon>Nonomuraea</taxon>
    </lineage>
</organism>
<reference evidence="2 3" key="1">
    <citation type="submission" date="2016-10" db="EMBL/GenBank/DDBJ databases">
        <authorList>
            <person name="de Groot N.N."/>
        </authorList>
    </citation>
    <scope>NUCLEOTIDE SEQUENCE [LARGE SCALE GENOMIC DNA]</scope>
    <source>
        <strain evidence="2 3">CGMCC 4.5598</strain>
    </source>
</reference>
<dbReference type="OrthoDB" id="3540337at2"/>
<evidence type="ECO:0000313" key="2">
    <source>
        <dbReference type="EMBL" id="SET51696.1"/>
    </source>
</evidence>
<feature type="coiled-coil region" evidence="1">
    <location>
        <begin position="126"/>
        <end position="156"/>
    </location>
</feature>
<dbReference type="AlphaFoldDB" id="A0A1I0F1P3"/>
<dbReference type="Proteomes" id="UP000199361">
    <property type="component" value="Unassembled WGS sequence"/>
</dbReference>
<gene>
    <name evidence="2" type="ORF">SAMN05421811_103284</name>
</gene>
<dbReference type="STRING" id="568860.SAMN05421811_103284"/>
<keyword evidence="1" id="KW-0175">Coiled coil</keyword>
<dbReference type="RefSeq" id="WP_091079560.1">
    <property type="nucleotide sequence ID" value="NZ_FOHX01000003.1"/>
</dbReference>